<dbReference type="Proteomes" id="UP000249165">
    <property type="component" value="Unassembled WGS sequence"/>
</dbReference>
<evidence type="ECO:0000256" key="3">
    <source>
        <dbReference type="ARBA" id="ARBA00023004"/>
    </source>
</evidence>
<dbReference type="Gene3D" id="1.10.760.10">
    <property type="entry name" value="Cytochrome c-like domain"/>
    <property type="match status" value="1"/>
</dbReference>
<dbReference type="InterPro" id="IPR036909">
    <property type="entry name" value="Cyt_c-like_dom_sf"/>
</dbReference>
<dbReference type="InterPro" id="IPR009056">
    <property type="entry name" value="Cyt_c-like_dom"/>
</dbReference>
<evidence type="ECO:0000256" key="2">
    <source>
        <dbReference type="ARBA" id="ARBA00022723"/>
    </source>
</evidence>
<evidence type="ECO:0000256" key="4">
    <source>
        <dbReference type="PROSITE-ProRule" id="PRU00433"/>
    </source>
</evidence>
<organism evidence="7 8">
    <name type="scientific">Salipiger aestuarii</name>
    <dbReference type="NCBI Taxonomy" id="568098"/>
    <lineage>
        <taxon>Bacteria</taxon>
        <taxon>Pseudomonadati</taxon>
        <taxon>Pseudomonadota</taxon>
        <taxon>Alphaproteobacteria</taxon>
        <taxon>Rhodobacterales</taxon>
        <taxon>Roseobacteraceae</taxon>
        <taxon>Salipiger</taxon>
    </lineage>
</organism>
<sequence length="135" mass="14623">MRIHVLLIAALGVTASAGLAQDADVGRALFHRHCATCHGLEGRGDGPMAGAMLIKPANLTELSITNQGVFPLERVVRRIDGRDPLISHGSPMPVYGDYFERVFDVPIKTPAGQPVLTSRPVVDLVAYLNEIQRQE</sequence>
<proteinExistence type="predicted"/>
<evidence type="ECO:0000313" key="7">
    <source>
        <dbReference type="EMBL" id="RAK16531.1"/>
    </source>
</evidence>
<keyword evidence="8" id="KW-1185">Reference proteome</keyword>
<evidence type="ECO:0000259" key="6">
    <source>
        <dbReference type="PROSITE" id="PS51007"/>
    </source>
</evidence>
<dbReference type="AlphaFoldDB" id="A0A327Y7U5"/>
<keyword evidence="3 4" id="KW-0408">Iron</keyword>
<dbReference type="EMBL" id="QLMG01000020">
    <property type="protein sequence ID" value="RAK16531.1"/>
    <property type="molecule type" value="Genomic_DNA"/>
</dbReference>
<dbReference type="OrthoDB" id="335174at2"/>
<evidence type="ECO:0000256" key="1">
    <source>
        <dbReference type="ARBA" id="ARBA00022617"/>
    </source>
</evidence>
<protein>
    <submittedName>
        <fullName evidence="7">Cytochrome c</fullName>
    </submittedName>
</protein>
<keyword evidence="1 4" id="KW-0349">Heme</keyword>
<dbReference type="SUPFAM" id="SSF46626">
    <property type="entry name" value="Cytochrome c"/>
    <property type="match status" value="1"/>
</dbReference>
<dbReference type="RefSeq" id="WP_111550490.1">
    <property type="nucleotide sequence ID" value="NZ_LIGK01000014.1"/>
</dbReference>
<keyword evidence="5" id="KW-0732">Signal</keyword>
<accession>A0A327Y7U5</accession>
<reference evidence="7 8" key="1">
    <citation type="submission" date="2018-06" db="EMBL/GenBank/DDBJ databases">
        <title>Genomic Encyclopedia of Archaeal and Bacterial Type Strains, Phase II (KMG-II): from individual species to whole genera.</title>
        <authorList>
            <person name="Goeker M."/>
        </authorList>
    </citation>
    <scope>NUCLEOTIDE SEQUENCE [LARGE SCALE GENOMIC DNA]</scope>
    <source>
        <strain evidence="7 8">DSM 22011</strain>
    </source>
</reference>
<keyword evidence="2 4" id="KW-0479">Metal-binding</keyword>
<feature type="signal peptide" evidence="5">
    <location>
        <begin position="1"/>
        <end position="20"/>
    </location>
</feature>
<dbReference type="Pfam" id="PF00034">
    <property type="entry name" value="Cytochrom_C"/>
    <property type="match status" value="1"/>
</dbReference>
<dbReference type="GO" id="GO:0009055">
    <property type="term" value="F:electron transfer activity"/>
    <property type="evidence" value="ECO:0007669"/>
    <property type="project" value="InterPro"/>
</dbReference>
<gene>
    <name evidence="7" type="ORF">ATI53_102067</name>
</gene>
<evidence type="ECO:0000313" key="8">
    <source>
        <dbReference type="Proteomes" id="UP000249165"/>
    </source>
</evidence>
<evidence type="ECO:0000256" key="5">
    <source>
        <dbReference type="SAM" id="SignalP"/>
    </source>
</evidence>
<comment type="caution">
    <text evidence="7">The sequence shown here is derived from an EMBL/GenBank/DDBJ whole genome shotgun (WGS) entry which is preliminary data.</text>
</comment>
<feature type="domain" description="Cytochrome c" evidence="6">
    <location>
        <begin position="21"/>
        <end position="132"/>
    </location>
</feature>
<dbReference type="GO" id="GO:0020037">
    <property type="term" value="F:heme binding"/>
    <property type="evidence" value="ECO:0007669"/>
    <property type="project" value="InterPro"/>
</dbReference>
<dbReference type="GO" id="GO:0046872">
    <property type="term" value="F:metal ion binding"/>
    <property type="evidence" value="ECO:0007669"/>
    <property type="project" value="UniProtKB-KW"/>
</dbReference>
<dbReference type="PROSITE" id="PS51007">
    <property type="entry name" value="CYTC"/>
    <property type="match status" value="1"/>
</dbReference>
<feature type="chain" id="PRO_5016355808" evidence="5">
    <location>
        <begin position="21"/>
        <end position="135"/>
    </location>
</feature>
<name>A0A327Y7U5_9RHOB</name>